<dbReference type="Pfam" id="PF10775">
    <property type="entry name" value="ATP_sub_h"/>
    <property type="match status" value="1"/>
</dbReference>
<dbReference type="GO" id="GO:0046933">
    <property type="term" value="F:proton-transporting ATP synthase activity, rotational mechanism"/>
    <property type="evidence" value="ECO:0007669"/>
    <property type="project" value="TreeGrafter"/>
</dbReference>
<feature type="compositionally biased region" description="Acidic residues" evidence="1">
    <location>
        <begin position="102"/>
        <end position="114"/>
    </location>
</feature>
<protein>
    <submittedName>
        <fullName evidence="2">Uncharacterized protein</fullName>
    </submittedName>
</protein>
<dbReference type="VEuPathDB" id="FungiDB:PNEG_00988"/>
<evidence type="ECO:0000313" key="2">
    <source>
        <dbReference type="EMBL" id="EMR10842.1"/>
    </source>
</evidence>
<dbReference type="GeneID" id="19894686"/>
<dbReference type="PANTHER" id="PTHR28207:SF1">
    <property type="entry name" value="ATP SYNTHASE SUBUNIT H, MITOCHONDRIAL"/>
    <property type="match status" value="1"/>
</dbReference>
<dbReference type="RefSeq" id="XP_007872902.1">
    <property type="nucleotide sequence ID" value="XM_007874711.1"/>
</dbReference>
<comment type="caution">
    <text evidence="2">The sequence shown here is derived from an EMBL/GenBank/DDBJ whole genome shotgun (WGS) entry which is preliminary data.</text>
</comment>
<gene>
    <name evidence="2" type="ORF">PNEG_00988</name>
</gene>
<dbReference type="OrthoDB" id="274752at2759"/>
<reference evidence="3" key="1">
    <citation type="journal article" date="2016" name="Nat. Commun.">
        <title>Genome analysis of three Pneumocystis species reveals adaptation mechanisms to life exclusively in mammalian hosts.</title>
        <authorList>
            <person name="Ma L."/>
            <person name="Chen Z."/>
            <person name="Huang D.W."/>
            <person name="Kutty G."/>
            <person name="Ishihara M."/>
            <person name="Wang H."/>
            <person name="Abouelleil A."/>
            <person name="Bishop L."/>
            <person name="Davey E."/>
            <person name="Deng R."/>
            <person name="Deng X."/>
            <person name="Fan L."/>
            <person name="Fantoni G."/>
            <person name="Fitzgerald M."/>
            <person name="Gogineni E."/>
            <person name="Goldberg J.M."/>
            <person name="Handley G."/>
            <person name="Hu X."/>
            <person name="Huber C."/>
            <person name="Jiao X."/>
            <person name="Jones K."/>
            <person name="Levin J.Z."/>
            <person name="Liu Y."/>
            <person name="Macdonald P."/>
            <person name="Melnikov A."/>
            <person name="Raley C."/>
            <person name="Sassi M."/>
            <person name="Sherman B.T."/>
            <person name="Song X."/>
            <person name="Sykes S."/>
            <person name="Tran B."/>
            <person name="Walsh L."/>
            <person name="Xia Y."/>
            <person name="Yang J."/>
            <person name="Young S."/>
            <person name="Zeng Q."/>
            <person name="Zheng X."/>
            <person name="Stephens R."/>
            <person name="Nusbaum C."/>
            <person name="Birren B.W."/>
            <person name="Azadi P."/>
            <person name="Lempicki R.A."/>
            <person name="Cuomo C.A."/>
            <person name="Kovacs J.A."/>
        </authorList>
    </citation>
    <scope>NUCLEOTIDE SEQUENCE [LARGE SCALE GENOMIC DNA]</scope>
    <source>
        <strain evidence="3">B123</strain>
    </source>
</reference>
<dbReference type="PANTHER" id="PTHR28207">
    <property type="entry name" value="ATP SYNTHASE SUBUNIT H, MITOCHONDRIAL"/>
    <property type="match status" value="1"/>
</dbReference>
<sequence>MYNPTKILRYITFAKPRIRMFIRPSYGQYQDIVKELYLRELKNCKPFVIKSNDSEGQVKAWKLPDAPKVPEIDINIDEELKVYEKEVETETSVLSDAKDPLDELFEKEEESMNH</sequence>
<keyword evidence="3" id="KW-1185">Reference proteome</keyword>
<accession>M7NU83</accession>
<dbReference type="HOGENOM" id="CLU_122989_0_1_1"/>
<proteinExistence type="predicted"/>
<dbReference type="EMBL" id="AFWA02000003">
    <property type="protein sequence ID" value="EMR10842.1"/>
    <property type="molecule type" value="Genomic_DNA"/>
</dbReference>
<dbReference type="STRING" id="1069680.M7NU83"/>
<evidence type="ECO:0000256" key="1">
    <source>
        <dbReference type="SAM" id="MobiDB-lite"/>
    </source>
</evidence>
<dbReference type="InterPro" id="IPR019711">
    <property type="entry name" value="ATP_synth_F0_suH"/>
</dbReference>
<dbReference type="AlphaFoldDB" id="M7NU83"/>
<name>M7NU83_PNEMU</name>
<organism evidence="2 3">
    <name type="scientific">Pneumocystis murina (strain B123)</name>
    <name type="common">Mouse pneumocystis pneumonia agent</name>
    <name type="synonym">Pneumocystis carinii f. sp. muris</name>
    <dbReference type="NCBI Taxonomy" id="1069680"/>
    <lineage>
        <taxon>Eukaryota</taxon>
        <taxon>Fungi</taxon>
        <taxon>Dikarya</taxon>
        <taxon>Ascomycota</taxon>
        <taxon>Taphrinomycotina</taxon>
        <taxon>Pneumocystomycetes</taxon>
        <taxon>Pneumocystaceae</taxon>
        <taxon>Pneumocystis</taxon>
    </lineage>
</organism>
<evidence type="ECO:0000313" key="3">
    <source>
        <dbReference type="Proteomes" id="UP000011958"/>
    </source>
</evidence>
<feature type="region of interest" description="Disordered" evidence="1">
    <location>
        <begin position="89"/>
        <end position="114"/>
    </location>
</feature>
<dbReference type="Proteomes" id="UP000011958">
    <property type="component" value="Unassembled WGS sequence"/>
</dbReference>